<gene>
    <name evidence="1" type="ORF">HGA07_17790</name>
</gene>
<dbReference type="EMBL" id="JAAXPE010000018">
    <property type="protein sequence ID" value="NKY87477.1"/>
    <property type="molecule type" value="Genomic_DNA"/>
</dbReference>
<proteinExistence type="predicted"/>
<dbReference type="RefSeq" id="WP_040718517.1">
    <property type="nucleotide sequence ID" value="NZ_CAWPHS010000010.1"/>
</dbReference>
<dbReference type="Proteomes" id="UP000523447">
    <property type="component" value="Unassembled WGS sequence"/>
</dbReference>
<dbReference type="AlphaFoldDB" id="A0A7X6M1A5"/>
<reference evidence="1 2" key="1">
    <citation type="submission" date="2020-04" db="EMBL/GenBank/DDBJ databases">
        <title>MicrobeNet Type strains.</title>
        <authorList>
            <person name="Nicholson A.C."/>
        </authorList>
    </citation>
    <scope>NUCLEOTIDE SEQUENCE [LARGE SCALE GENOMIC DNA]</scope>
    <source>
        <strain evidence="1 2">DSM 44445</strain>
    </source>
</reference>
<comment type="caution">
    <text evidence="1">The sequence shown here is derived from an EMBL/GenBank/DDBJ whole genome shotgun (WGS) entry which is preliminary data.</text>
</comment>
<sequence length="432" mass="46260">MTDPVTRAQLILLARTLHVPPERIAHLERLGAHHLHDIQQRMAAIIFDQHAETFRRISRLVPIIPLSISMPLVQKLVPPALTGRAAGAVGIDHPKKAAETVALLGVGYAADCAPYLDPRTVGELADIAPPEPIVHILNEVLRRRDYITAGPFLGYATPRLIAAVERGVPDDEGLIFSASFAYSTTALTSVLRQLLTGPARRMPRMLHTVLHGSPELCLAALSIFARCDADVVAAVGDIAVQVGSPGALCDLVVTAIHGNAVRDLTVFFAAMHPPAVATIARLPIFADTAVAAALVQGLADCSDPAPWRGLFAVLAQTDGALRPELARMFAQQADALIATLPSHATEADLWPALLEIVAAGDRSVQARIGSIWAALPPERRAGVQWHLDERNDDPRLATIAAAVAAGSVSVEEVFFRRRQLGRRRGAESWDAV</sequence>
<organism evidence="1 2">
    <name type="scientific">Nocardia veterana</name>
    <dbReference type="NCBI Taxonomy" id="132249"/>
    <lineage>
        <taxon>Bacteria</taxon>
        <taxon>Bacillati</taxon>
        <taxon>Actinomycetota</taxon>
        <taxon>Actinomycetes</taxon>
        <taxon>Mycobacteriales</taxon>
        <taxon>Nocardiaceae</taxon>
        <taxon>Nocardia</taxon>
    </lineage>
</organism>
<name>A0A7X6M1A5_9NOCA</name>
<evidence type="ECO:0000313" key="2">
    <source>
        <dbReference type="Proteomes" id="UP000523447"/>
    </source>
</evidence>
<protein>
    <submittedName>
        <fullName evidence="1">Uncharacterized protein</fullName>
    </submittedName>
</protein>
<evidence type="ECO:0000313" key="1">
    <source>
        <dbReference type="EMBL" id="NKY87477.1"/>
    </source>
</evidence>
<accession>A0A7X6M1A5</accession>
<keyword evidence="2" id="KW-1185">Reference proteome</keyword>